<keyword evidence="1" id="KW-0175">Coiled coil</keyword>
<evidence type="ECO:0000256" key="1">
    <source>
        <dbReference type="SAM" id="Coils"/>
    </source>
</evidence>
<evidence type="ECO:0000313" key="2">
    <source>
        <dbReference type="EMBL" id="VFJ42495.1"/>
    </source>
</evidence>
<dbReference type="AlphaFoldDB" id="A0A450RTX4"/>
<reference evidence="2" key="1">
    <citation type="submission" date="2019-02" db="EMBL/GenBank/DDBJ databases">
        <authorList>
            <person name="Gruber-Vodicka R. H."/>
            <person name="Seah K. B. B."/>
        </authorList>
    </citation>
    <scope>NUCLEOTIDE SEQUENCE</scope>
    <source>
        <strain evidence="2">BECK_DK161</strain>
    </source>
</reference>
<feature type="coiled-coil region" evidence="1">
    <location>
        <begin position="328"/>
        <end position="362"/>
    </location>
</feature>
<gene>
    <name evidence="2" type="ORF">BECKDK2373C_GA0170839_100131</name>
</gene>
<accession>A0A450RTX4</accession>
<proteinExistence type="predicted"/>
<dbReference type="EMBL" id="CAADEY010000001">
    <property type="protein sequence ID" value="VFJ42495.1"/>
    <property type="molecule type" value="Genomic_DNA"/>
</dbReference>
<sequence length="579" mass="65430">MKLVIRQYLASLKERGELDAILPDLLSELGLTVFSRPGRGTRQDGVDVAAVGRLDGEAEKVYLFSIKAGDLTRASWDGDTPQALRPSLNEILDAYIPNRLPSEHKDKAIVICLCFGGDIREQVRPQVEGYIQSNKKSNITFQEWNGDKLAALIESNFLREELMPEHIRSQLRKALALLDDPEASYRHFSGLIYALSNVEGKGEKEKITAIRQINLCLWILFAWAREEGNVESAYLSGELALLHGWEIAKDFLEKKTKPAESIHLTFFSILSVQQQISSYYLEEKILPHAHKRHALSSAVRSGCDVDINLKLFDVLGRSAMGGIWLYWNRNLAQLSDEETEKKEKIEQEIQRYMEAIMDLISNNPTLLLPIKDEQAIDICLAVLLLSMDRDNIGDVTSWLSAITNRVDFSFRVRGKYPCHIGSYSDLLDHPKQEENYLENSTAGSILYPVIALWACLLGDEKLYAKVQSIKENHLKHCNFQYCYPDEASEAYFYTNSDLHGAVLSQLCIEKSSREFLEQLLGECEKTPAFHELSAVKAGLWPLILVACRHYRLPVPLHFLQGFVAAKGIEGSSQETSPPK</sequence>
<protein>
    <recommendedName>
        <fullName evidence="3">Chemotaxis protein</fullName>
    </recommendedName>
</protein>
<evidence type="ECO:0008006" key="3">
    <source>
        <dbReference type="Google" id="ProtNLM"/>
    </source>
</evidence>
<organism evidence="2">
    <name type="scientific">Candidatus Kentrum sp. DK</name>
    <dbReference type="NCBI Taxonomy" id="2126562"/>
    <lineage>
        <taxon>Bacteria</taxon>
        <taxon>Pseudomonadati</taxon>
        <taxon>Pseudomonadota</taxon>
        <taxon>Gammaproteobacteria</taxon>
        <taxon>Candidatus Kentrum</taxon>
    </lineage>
</organism>
<name>A0A450RTX4_9GAMM</name>